<evidence type="ECO:0000259" key="1">
    <source>
        <dbReference type="Pfam" id="PF05685"/>
    </source>
</evidence>
<protein>
    <submittedName>
        <fullName evidence="2">Uncharacterized protein conserved in cyanobacteria</fullName>
    </submittedName>
</protein>
<dbReference type="PANTHER" id="PTHR34107:SF7">
    <property type="entry name" value="SLR2092 PROTEIN"/>
    <property type="match status" value="1"/>
</dbReference>
<accession>U5DLM2</accession>
<evidence type="ECO:0000313" key="2">
    <source>
        <dbReference type="EMBL" id="ERN42571.1"/>
    </source>
</evidence>
<dbReference type="CDD" id="cd06260">
    <property type="entry name" value="DUF820-like"/>
    <property type="match status" value="1"/>
</dbReference>
<proteinExistence type="predicted"/>
<dbReference type="OrthoDB" id="455378at2"/>
<dbReference type="InterPro" id="IPR012296">
    <property type="entry name" value="Nuclease_put_TT1808"/>
</dbReference>
<evidence type="ECO:0000313" key="3">
    <source>
        <dbReference type="Proteomes" id="UP000016960"/>
    </source>
</evidence>
<name>U5DLM2_9CHRO</name>
<dbReference type="PANTHER" id="PTHR34107">
    <property type="entry name" value="SLL0198 PROTEIN-RELATED"/>
    <property type="match status" value="1"/>
</dbReference>
<organism evidence="2 3">
    <name type="scientific">Rubidibacter lacunae KORDI 51-2</name>
    <dbReference type="NCBI Taxonomy" id="582515"/>
    <lineage>
        <taxon>Bacteria</taxon>
        <taxon>Bacillati</taxon>
        <taxon>Cyanobacteriota</taxon>
        <taxon>Cyanophyceae</taxon>
        <taxon>Oscillatoriophycideae</taxon>
        <taxon>Chroococcales</taxon>
        <taxon>Aphanothecaceae</taxon>
        <taxon>Rubidibacter</taxon>
    </lineage>
</organism>
<feature type="domain" description="Putative restriction endonuclease" evidence="1">
    <location>
        <begin position="38"/>
        <end position="208"/>
    </location>
</feature>
<dbReference type="Gene3D" id="3.90.1570.10">
    <property type="entry name" value="tt1808, chain A"/>
    <property type="match status" value="1"/>
</dbReference>
<comment type="caution">
    <text evidence="2">The sequence shown here is derived from an EMBL/GenBank/DDBJ whole genome shotgun (WGS) entry which is preliminary data.</text>
</comment>
<dbReference type="InterPro" id="IPR008538">
    <property type="entry name" value="Uma2"/>
</dbReference>
<dbReference type="Proteomes" id="UP000016960">
    <property type="component" value="Unassembled WGS sequence"/>
</dbReference>
<dbReference type="eggNOG" id="COG4636">
    <property type="taxonomic scope" value="Bacteria"/>
</dbReference>
<dbReference type="STRING" id="582515.KR51_00007290"/>
<dbReference type="InterPro" id="IPR011335">
    <property type="entry name" value="Restrct_endonuc-II-like"/>
</dbReference>
<reference evidence="2 3" key="1">
    <citation type="submission" date="2013-05" db="EMBL/GenBank/DDBJ databases">
        <title>Draft genome sequence of Rubidibacter lacunae KORDI 51-2.</title>
        <authorList>
            <person name="Choi D.H."/>
            <person name="Noh J.H."/>
            <person name="Kwon K.-K."/>
            <person name="Lee J.-H."/>
            <person name="Ryu J.-Y."/>
        </authorList>
    </citation>
    <scope>NUCLEOTIDE SEQUENCE [LARGE SCALE GENOMIC DNA]</scope>
    <source>
        <strain evidence="2 3">KORDI 51-2</strain>
    </source>
</reference>
<dbReference type="EMBL" id="ASSJ01000016">
    <property type="protein sequence ID" value="ERN42571.1"/>
    <property type="molecule type" value="Genomic_DNA"/>
</dbReference>
<dbReference type="InParanoid" id="U5DLM2"/>
<dbReference type="PATRIC" id="fig|582515.4.peg.807"/>
<dbReference type="Pfam" id="PF05685">
    <property type="entry name" value="Uma2"/>
    <property type="match status" value="1"/>
</dbReference>
<keyword evidence="3" id="KW-1185">Reference proteome</keyword>
<dbReference type="SUPFAM" id="SSF52980">
    <property type="entry name" value="Restriction endonuclease-like"/>
    <property type="match status" value="1"/>
</dbReference>
<gene>
    <name evidence="2" type="ORF">KR51_00007290</name>
</gene>
<dbReference type="AlphaFoldDB" id="U5DLM2"/>
<sequence>MFAAIAPLNYKQNSRQFHVPLSEPISIRLPEMPLKVTLEEFAAIAAENRDLQLERTAAGELLVNPPSGSESDRRNTDITIDLGLWTRQHGGVSFGPSAGFVLPNGALRSPDVAWIASERYEALMPEQKEGFAPICPDFAIELRSPSDRLAELQAKMREYIDNGLRLGWLIDPHNRRVEIYRPDRNVESLEQPAELTGEDVLSGFVLPLTRIWQ</sequence>